<dbReference type="InterPro" id="IPR035439">
    <property type="entry name" value="UPF0145_dom_sf"/>
</dbReference>
<evidence type="ECO:0000313" key="2">
    <source>
        <dbReference type="EMBL" id="SVA48768.1"/>
    </source>
</evidence>
<dbReference type="HAMAP" id="MF_00338">
    <property type="entry name" value="UPF0145"/>
    <property type="match status" value="1"/>
</dbReference>
<dbReference type="AlphaFoldDB" id="A0A381W9T2"/>
<sequence>MLITTQDQLEEYNIKRTLGMVQGSTIRARHIGTDILAGLRNIVGGEVHEYTKMLAESREQALDRMKIEADELGANAIVCMRFTTSTIMSGMAEFLAYGTAVIVEPVPNND</sequence>
<dbReference type="PANTHER" id="PTHR34068:SF2">
    <property type="entry name" value="UPF0145 PROTEIN SCO3412"/>
    <property type="match status" value="1"/>
</dbReference>
<evidence type="ECO:0000256" key="1">
    <source>
        <dbReference type="ARBA" id="ARBA00010751"/>
    </source>
</evidence>
<organism evidence="2">
    <name type="scientific">marine metagenome</name>
    <dbReference type="NCBI Taxonomy" id="408172"/>
    <lineage>
        <taxon>unclassified sequences</taxon>
        <taxon>metagenomes</taxon>
        <taxon>ecological metagenomes</taxon>
    </lineage>
</organism>
<name>A0A381W9T2_9ZZZZ</name>
<gene>
    <name evidence="2" type="ORF">METZ01_LOCUS101622</name>
</gene>
<accession>A0A381W9T2</accession>
<dbReference type="Pfam" id="PF01906">
    <property type="entry name" value="YbjQ_1"/>
    <property type="match status" value="1"/>
</dbReference>
<comment type="similarity">
    <text evidence="1">Belongs to the UPF0145 family.</text>
</comment>
<protein>
    <submittedName>
        <fullName evidence="2">Uncharacterized protein</fullName>
    </submittedName>
</protein>
<dbReference type="EMBL" id="UINC01011011">
    <property type="protein sequence ID" value="SVA48768.1"/>
    <property type="molecule type" value="Genomic_DNA"/>
</dbReference>
<dbReference type="PANTHER" id="PTHR34068">
    <property type="entry name" value="UPF0145 PROTEIN YBJQ"/>
    <property type="match status" value="1"/>
</dbReference>
<proteinExistence type="inferred from homology"/>
<dbReference type="InterPro" id="IPR002765">
    <property type="entry name" value="UPF0145_YbjQ-like"/>
</dbReference>
<reference evidence="2" key="1">
    <citation type="submission" date="2018-05" db="EMBL/GenBank/DDBJ databases">
        <authorList>
            <person name="Lanie J.A."/>
            <person name="Ng W.-L."/>
            <person name="Kazmierczak K.M."/>
            <person name="Andrzejewski T.M."/>
            <person name="Davidsen T.M."/>
            <person name="Wayne K.J."/>
            <person name="Tettelin H."/>
            <person name="Glass J.I."/>
            <person name="Rusch D."/>
            <person name="Podicherti R."/>
            <person name="Tsui H.-C.T."/>
            <person name="Winkler M.E."/>
        </authorList>
    </citation>
    <scope>NUCLEOTIDE SEQUENCE</scope>
</reference>
<dbReference type="Gene3D" id="3.30.110.70">
    <property type="entry name" value="Hypothetical protein apc22750. Chain B"/>
    <property type="match status" value="1"/>
</dbReference>
<dbReference type="SUPFAM" id="SSF117782">
    <property type="entry name" value="YbjQ-like"/>
    <property type="match status" value="1"/>
</dbReference>